<proteinExistence type="inferred from homology"/>
<reference evidence="10 11" key="1">
    <citation type="submission" date="2017-01" db="EMBL/GenBank/DDBJ databases">
        <title>Genome sequencing of Rhodoferax fermentans JCM 7819.</title>
        <authorList>
            <person name="Kim Y.J."/>
            <person name="Farh M.E.-A."/>
            <person name="Yang D.-C."/>
        </authorList>
    </citation>
    <scope>NUCLEOTIDE SEQUENCE [LARGE SCALE GENOMIC DNA]</scope>
    <source>
        <strain evidence="10 11">JCM 7819</strain>
    </source>
</reference>
<evidence type="ECO:0000313" key="11">
    <source>
        <dbReference type="Proteomes" id="UP000190750"/>
    </source>
</evidence>
<comment type="function">
    <text evidence="7">Required for disulfide bond formation in some periplasmic proteins. Acts by transferring its disulfide bond to other proteins and is reduced in the process.</text>
</comment>
<feature type="domain" description="Thioredoxin-like fold" evidence="9">
    <location>
        <begin position="114"/>
        <end position="235"/>
    </location>
</feature>
<evidence type="ECO:0000256" key="2">
    <source>
        <dbReference type="ARBA" id="ARBA00009813"/>
    </source>
</evidence>
<feature type="chain" id="PRO_5010399228" description="Thiol:disulfide interchange protein" evidence="7">
    <location>
        <begin position="25"/>
        <end position="240"/>
    </location>
</feature>
<keyword evidence="11" id="KW-1185">Reference proteome</keyword>
<dbReference type="GO" id="GO:0042597">
    <property type="term" value="C:periplasmic space"/>
    <property type="evidence" value="ECO:0007669"/>
    <property type="project" value="UniProtKB-SubCell"/>
</dbReference>
<dbReference type="InterPro" id="IPR018950">
    <property type="entry name" value="DiS-bond_isomerase_DsbC/G_N"/>
</dbReference>
<keyword evidence="6 7" id="KW-0676">Redox-active center</keyword>
<evidence type="ECO:0000256" key="4">
    <source>
        <dbReference type="ARBA" id="ARBA00022764"/>
    </source>
</evidence>
<name>A0A1T1AXF7_RHOFE</name>
<dbReference type="Pfam" id="PF13098">
    <property type="entry name" value="Thioredoxin_2"/>
    <property type="match status" value="1"/>
</dbReference>
<keyword evidence="3 7" id="KW-0732">Signal</keyword>
<dbReference type="GO" id="GO:0016853">
    <property type="term" value="F:isomerase activity"/>
    <property type="evidence" value="ECO:0007669"/>
    <property type="project" value="UniProtKB-KW"/>
</dbReference>
<evidence type="ECO:0000256" key="5">
    <source>
        <dbReference type="ARBA" id="ARBA00023157"/>
    </source>
</evidence>
<gene>
    <name evidence="10" type="ORF">RF819_19880</name>
</gene>
<dbReference type="PANTHER" id="PTHR35272">
    <property type="entry name" value="THIOL:DISULFIDE INTERCHANGE PROTEIN DSBC-RELATED"/>
    <property type="match status" value="1"/>
</dbReference>
<dbReference type="OrthoDB" id="12976at2"/>
<evidence type="ECO:0000256" key="6">
    <source>
        <dbReference type="ARBA" id="ARBA00023284"/>
    </source>
</evidence>
<comment type="similarity">
    <text evidence="2 7">Belongs to the thioredoxin family. DsbC subfamily.</text>
</comment>
<protein>
    <recommendedName>
        <fullName evidence="7">Thiol:disulfide interchange protein</fullName>
    </recommendedName>
</protein>
<dbReference type="Gene3D" id="3.10.450.70">
    <property type="entry name" value="Disulphide bond isomerase, DsbC/G, N-terminal"/>
    <property type="match status" value="1"/>
</dbReference>
<dbReference type="InterPro" id="IPR051470">
    <property type="entry name" value="Thiol:disulfide_interchange"/>
</dbReference>
<dbReference type="Pfam" id="PF10411">
    <property type="entry name" value="DsbC_N"/>
    <property type="match status" value="1"/>
</dbReference>
<comment type="subcellular location">
    <subcellularLocation>
        <location evidence="1 7">Periplasm</location>
    </subcellularLocation>
</comment>
<dbReference type="RefSeq" id="WP_078366542.1">
    <property type="nucleotide sequence ID" value="NZ_MTJN01000002.1"/>
</dbReference>
<comment type="caution">
    <text evidence="10">The sequence shown here is derived from an EMBL/GenBank/DDBJ whole genome shotgun (WGS) entry which is preliminary data.</text>
</comment>
<evidence type="ECO:0000313" key="10">
    <source>
        <dbReference type="EMBL" id="OOV08655.1"/>
    </source>
</evidence>
<dbReference type="SUPFAM" id="SSF54423">
    <property type="entry name" value="DsbC/DsbG N-terminal domain-like"/>
    <property type="match status" value="1"/>
</dbReference>
<evidence type="ECO:0000256" key="3">
    <source>
        <dbReference type="ARBA" id="ARBA00022729"/>
    </source>
</evidence>
<evidence type="ECO:0000259" key="8">
    <source>
        <dbReference type="Pfam" id="PF10411"/>
    </source>
</evidence>
<sequence length="240" mass="26477">MKRLSHLITCAALLATCTLTSALAQEAAIRKNLGERVPQLGKIDEVSKTPIAGVYELRINGTDILYTDAQGDFLIQGNLIDTKQRRNLTEERVDKLSAIQFDSLPFKDAFTIVRGNGKRKLAVFEDPNCGYCKRFEEGLQQINNVTVYMFLYPVLGPNSVDKSKTIWCAKDKAKSWSDWMLKGVEPSSAKCDSTAVDRNVQLGKKHKINGTPTLIFADGTRVPGAIGPDQVEKQLDQAGS</sequence>
<accession>A0A1T1AXF7</accession>
<dbReference type="CDD" id="cd03020">
    <property type="entry name" value="DsbA_DsbC_DsbG"/>
    <property type="match status" value="1"/>
</dbReference>
<keyword evidence="10" id="KW-0413">Isomerase</keyword>
<dbReference type="InterPro" id="IPR012336">
    <property type="entry name" value="Thioredoxin-like_fold"/>
</dbReference>
<organism evidence="10 11">
    <name type="scientific">Rhodoferax fermentans</name>
    <dbReference type="NCBI Taxonomy" id="28066"/>
    <lineage>
        <taxon>Bacteria</taxon>
        <taxon>Pseudomonadati</taxon>
        <taxon>Pseudomonadota</taxon>
        <taxon>Betaproteobacteria</taxon>
        <taxon>Burkholderiales</taxon>
        <taxon>Comamonadaceae</taxon>
        <taxon>Rhodoferax</taxon>
    </lineage>
</organism>
<dbReference type="PANTHER" id="PTHR35272:SF3">
    <property type="entry name" value="THIOL:DISULFIDE INTERCHANGE PROTEIN DSBC"/>
    <property type="match status" value="1"/>
</dbReference>
<evidence type="ECO:0000256" key="7">
    <source>
        <dbReference type="RuleBase" id="RU364038"/>
    </source>
</evidence>
<dbReference type="SUPFAM" id="SSF52833">
    <property type="entry name" value="Thioredoxin-like"/>
    <property type="match status" value="1"/>
</dbReference>
<dbReference type="Proteomes" id="UP000190750">
    <property type="component" value="Unassembled WGS sequence"/>
</dbReference>
<evidence type="ECO:0000259" key="9">
    <source>
        <dbReference type="Pfam" id="PF13098"/>
    </source>
</evidence>
<dbReference type="AlphaFoldDB" id="A0A1T1AXF7"/>
<dbReference type="InterPro" id="IPR036249">
    <property type="entry name" value="Thioredoxin-like_sf"/>
</dbReference>
<keyword evidence="5" id="KW-1015">Disulfide bond</keyword>
<dbReference type="InterPro" id="IPR033954">
    <property type="entry name" value="DiS-bond_Isoase_DsbC/G"/>
</dbReference>
<evidence type="ECO:0000256" key="1">
    <source>
        <dbReference type="ARBA" id="ARBA00004418"/>
    </source>
</evidence>
<feature type="domain" description="Disulphide bond isomerase DsbC/G N-terminal" evidence="8">
    <location>
        <begin position="21"/>
        <end position="90"/>
    </location>
</feature>
<feature type="signal peptide" evidence="7">
    <location>
        <begin position="1"/>
        <end position="24"/>
    </location>
</feature>
<keyword evidence="4 7" id="KW-0574">Periplasm</keyword>
<dbReference type="InterPro" id="IPR009094">
    <property type="entry name" value="DiS-bond_isomerase_DsbC/G_N_sf"/>
</dbReference>
<dbReference type="STRING" id="28066.RF819_19880"/>
<dbReference type="EMBL" id="MTJN01000002">
    <property type="protein sequence ID" value="OOV08655.1"/>
    <property type="molecule type" value="Genomic_DNA"/>
</dbReference>
<dbReference type="Gene3D" id="3.40.30.10">
    <property type="entry name" value="Glutaredoxin"/>
    <property type="match status" value="1"/>
</dbReference>